<dbReference type="AlphaFoldDB" id="A0A9D2NUG0"/>
<evidence type="ECO:0000256" key="2">
    <source>
        <dbReference type="ARBA" id="ARBA00022692"/>
    </source>
</evidence>
<feature type="transmembrane region" description="Helical" evidence="7">
    <location>
        <begin position="345"/>
        <end position="368"/>
    </location>
</feature>
<evidence type="ECO:0000256" key="6">
    <source>
        <dbReference type="SAM" id="MobiDB-lite"/>
    </source>
</evidence>
<keyword evidence="2 7" id="KW-0812">Transmembrane</keyword>
<accession>A0A9D2NUG0</accession>
<feature type="transmembrane region" description="Helical" evidence="7">
    <location>
        <begin position="95"/>
        <end position="114"/>
    </location>
</feature>
<feature type="transmembrane region" description="Helical" evidence="7">
    <location>
        <begin position="12"/>
        <end position="28"/>
    </location>
</feature>
<evidence type="ECO:0000256" key="5">
    <source>
        <dbReference type="ARBA" id="ARBA00023136"/>
    </source>
</evidence>
<feature type="compositionally biased region" description="Basic and acidic residues" evidence="6">
    <location>
        <begin position="445"/>
        <end position="457"/>
    </location>
</feature>
<evidence type="ECO:0000256" key="1">
    <source>
        <dbReference type="ARBA" id="ARBA00004141"/>
    </source>
</evidence>
<feature type="transmembrane region" description="Helical" evidence="7">
    <location>
        <begin position="260"/>
        <end position="280"/>
    </location>
</feature>
<dbReference type="PANTHER" id="PTHR30474">
    <property type="entry name" value="CELL CYCLE PROTEIN"/>
    <property type="match status" value="1"/>
</dbReference>
<name>A0A9D2NUG0_9FIRM</name>
<evidence type="ECO:0000313" key="8">
    <source>
        <dbReference type="EMBL" id="HJC38725.1"/>
    </source>
</evidence>
<keyword evidence="3" id="KW-0133">Cell shape</keyword>
<protein>
    <submittedName>
        <fullName evidence="8">FtsW/RodA/SpoVE family cell cycle protein</fullName>
    </submittedName>
</protein>
<feature type="transmembrane region" description="Helical" evidence="7">
    <location>
        <begin position="126"/>
        <end position="146"/>
    </location>
</feature>
<feature type="transmembrane region" description="Helical" evidence="7">
    <location>
        <begin position="158"/>
        <end position="175"/>
    </location>
</feature>
<comment type="subcellular location">
    <subcellularLocation>
        <location evidence="1">Membrane</location>
        <topology evidence="1">Multi-pass membrane protein</topology>
    </subcellularLocation>
</comment>
<proteinExistence type="predicted"/>
<sequence>MVNIIIQISKYLIIILMAAYTFSCFSIFTQRYEDEEKRTLIVQDVLMFLLQLTAFAAMYLATDDIRVLFIYAALAVVLLAVILLYNLIYPNVSRLVVNNMCMLITAGMIMITRLSSDNKTPYGSSVRQLVFIIVGIVFGLVVPVLIRKLTFLDQWTYVYAGVGGAALLAVALFAGRSGGAKLSFDLGPVNIQPSEFVKILFVFFVAASLKKSTEFKNVVVTTAIAAAHVLILVISTDLGAALIFFIVYLVMLYVATRQPLYAIAGIAAGCAAAVIGYQLFSHIQVRVEAWQDPFASYSNGGYQIAQSLFAIGSGSWFGTGLFQGQPDTIPVAETDLIFSAITEEMGVIFALCLILICVSCYVMFLNIAMELKNQFYKLVALGLGTCYVFQVFLQIGGVTKFIPLTGLTLPLVSYGGSSMLSTMIMFGIIQGLYILREDEEAKIEKKKERELRDESGKTTRKNAAKSKPRFEEVPKQRTRQKQRARAKQRVR</sequence>
<dbReference type="EMBL" id="DWWK01000094">
    <property type="protein sequence ID" value="HJC38725.1"/>
    <property type="molecule type" value="Genomic_DNA"/>
</dbReference>
<dbReference type="InterPro" id="IPR001182">
    <property type="entry name" value="FtsW/RodA"/>
</dbReference>
<feature type="compositionally biased region" description="Basic residues" evidence="6">
    <location>
        <begin position="458"/>
        <end position="467"/>
    </location>
</feature>
<feature type="transmembrane region" description="Helical" evidence="7">
    <location>
        <begin position="196"/>
        <end position="213"/>
    </location>
</feature>
<keyword evidence="5 7" id="KW-0472">Membrane</keyword>
<gene>
    <name evidence="8" type="ORF">H9757_06655</name>
</gene>
<evidence type="ECO:0000256" key="7">
    <source>
        <dbReference type="SAM" id="Phobius"/>
    </source>
</evidence>
<dbReference type="PANTHER" id="PTHR30474:SF3">
    <property type="entry name" value="PEPTIDOGLYCAN GLYCOSYLTRANSFERASE RODA"/>
    <property type="match status" value="1"/>
</dbReference>
<feature type="compositionally biased region" description="Basic residues" evidence="6">
    <location>
        <begin position="476"/>
        <end position="491"/>
    </location>
</feature>
<dbReference type="GO" id="GO:0032153">
    <property type="term" value="C:cell division site"/>
    <property type="evidence" value="ECO:0007669"/>
    <property type="project" value="TreeGrafter"/>
</dbReference>
<feature type="transmembrane region" description="Helical" evidence="7">
    <location>
        <begin position="68"/>
        <end position="89"/>
    </location>
</feature>
<evidence type="ECO:0000313" key="9">
    <source>
        <dbReference type="Proteomes" id="UP000823894"/>
    </source>
</evidence>
<organism evidence="8 9">
    <name type="scientific">Candidatus Mediterraneibacter faecigallinarum</name>
    <dbReference type="NCBI Taxonomy" id="2838669"/>
    <lineage>
        <taxon>Bacteria</taxon>
        <taxon>Bacillati</taxon>
        <taxon>Bacillota</taxon>
        <taxon>Clostridia</taxon>
        <taxon>Lachnospirales</taxon>
        <taxon>Lachnospiraceae</taxon>
        <taxon>Mediterraneibacter</taxon>
    </lineage>
</organism>
<comment type="caution">
    <text evidence="8">The sequence shown here is derived from an EMBL/GenBank/DDBJ whole genome shotgun (WGS) entry which is preliminary data.</text>
</comment>
<feature type="transmembrane region" description="Helical" evidence="7">
    <location>
        <begin position="40"/>
        <end position="61"/>
    </location>
</feature>
<dbReference type="GO" id="GO:0051301">
    <property type="term" value="P:cell division"/>
    <property type="evidence" value="ECO:0007669"/>
    <property type="project" value="InterPro"/>
</dbReference>
<evidence type="ECO:0000256" key="3">
    <source>
        <dbReference type="ARBA" id="ARBA00022960"/>
    </source>
</evidence>
<reference evidence="8" key="1">
    <citation type="journal article" date="2021" name="PeerJ">
        <title>Extensive microbial diversity within the chicken gut microbiome revealed by metagenomics and culture.</title>
        <authorList>
            <person name="Gilroy R."/>
            <person name="Ravi A."/>
            <person name="Getino M."/>
            <person name="Pursley I."/>
            <person name="Horton D.L."/>
            <person name="Alikhan N.F."/>
            <person name="Baker D."/>
            <person name="Gharbi K."/>
            <person name="Hall N."/>
            <person name="Watson M."/>
            <person name="Adriaenssens E.M."/>
            <person name="Foster-Nyarko E."/>
            <person name="Jarju S."/>
            <person name="Secka A."/>
            <person name="Antonio M."/>
            <person name="Oren A."/>
            <person name="Chaudhuri R.R."/>
            <person name="La Ragione R."/>
            <person name="Hildebrand F."/>
            <person name="Pallen M.J."/>
        </authorList>
    </citation>
    <scope>NUCLEOTIDE SEQUENCE</scope>
    <source>
        <strain evidence="8">ChiGjej1B1-1692</strain>
    </source>
</reference>
<dbReference type="Pfam" id="PF01098">
    <property type="entry name" value="FTSW_RODA_SPOVE"/>
    <property type="match status" value="1"/>
</dbReference>
<feature type="transmembrane region" description="Helical" evidence="7">
    <location>
        <begin position="413"/>
        <end position="435"/>
    </location>
</feature>
<dbReference type="Proteomes" id="UP000823894">
    <property type="component" value="Unassembled WGS sequence"/>
</dbReference>
<reference evidence="8" key="2">
    <citation type="submission" date="2021-04" db="EMBL/GenBank/DDBJ databases">
        <authorList>
            <person name="Gilroy R."/>
        </authorList>
    </citation>
    <scope>NUCLEOTIDE SEQUENCE</scope>
    <source>
        <strain evidence="8">ChiGjej1B1-1692</strain>
    </source>
</reference>
<feature type="transmembrane region" description="Helical" evidence="7">
    <location>
        <begin position="225"/>
        <end position="253"/>
    </location>
</feature>
<evidence type="ECO:0000256" key="4">
    <source>
        <dbReference type="ARBA" id="ARBA00022989"/>
    </source>
</evidence>
<feature type="region of interest" description="Disordered" evidence="6">
    <location>
        <begin position="445"/>
        <end position="491"/>
    </location>
</feature>
<feature type="transmembrane region" description="Helical" evidence="7">
    <location>
        <begin position="375"/>
        <end position="393"/>
    </location>
</feature>
<dbReference type="GO" id="GO:0005886">
    <property type="term" value="C:plasma membrane"/>
    <property type="evidence" value="ECO:0007669"/>
    <property type="project" value="TreeGrafter"/>
</dbReference>
<dbReference type="GO" id="GO:0008360">
    <property type="term" value="P:regulation of cell shape"/>
    <property type="evidence" value="ECO:0007669"/>
    <property type="project" value="UniProtKB-KW"/>
</dbReference>
<dbReference type="GO" id="GO:0015648">
    <property type="term" value="F:lipid-linked peptidoglycan transporter activity"/>
    <property type="evidence" value="ECO:0007669"/>
    <property type="project" value="TreeGrafter"/>
</dbReference>
<keyword evidence="4 7" id="KW-1133">Transmembrane helix</keyword>